<dbReference type="InterPro" id="IPR001623">
    <property type="entry name" value="DnaJ_domain"/>
</dbReference>
<dbReference type="AlphaFoldDB" id="A0A432W647"/>
<comment type="caution">
    <text evidence="6">The sequence shown here is derived from an EMBL/GenBank/DDBJ whole genome shotgun (WGS) entry which is preliminary data.</text>
</comment>
<dbReference type="FunFam" id="2.60.260.20:FF:000008">
    <property type="entry name" value="Curved DNA-binding protein"/>
    <property type="match status" value="1"/>
</dbReference>
<proteinExistence type="predicted"/>
<accession>A0A432W647</accession>
<gene>
    <name evidence="6" type="ORF">CWE09_02045</name>
</gene>
<dbReference type="InterPro" id="IPR036869">
    <property type="entry name" value="J_dom_sf"/>
</dbReference>
<dbReference type="Gene3D" id="1.10.287.110">
    <property type="entry name" value="DnaJ domain"/>
    <property type="match status" value="1"/>
</dbReference>
<dbReference type="Gene3D" id="1.20.5.460">
    <property type="entry name" value="Single helix bin"/>
    <property type="match status" value="1"/>
</dbReference>
<dbReference type="OrthoDB" id="9779889at2"/>
<dbReference type="InterPro" id="IPR002939">
    <property type="entry name" value="DnaJ_C"/>
</dbReference>
<organism evidence="6 7">
    <name type="scientific">Aliidiomarina minuta</name>
    <dbReference type="NCBI Taxonomy" id="880057"/>
    <lineage>
        <taxon>Bacteria</taxon>
        <taxon>Pseudomonadati</taxon>
        <taxon>Pseudomonadota</taxon>
        <taxon>Gammaproteobacteria</taxon>
        <taxon>Alteromonadales</taxon>
        <taxon>Idiomarinaceae</taxon>
        <taxon>Aliidiomarina</taxon>
    </lineage>
</organism>
<dbReference type="GO" id="GO:0042026">
    <property type="term" value="P:protein refolding"/>
    <property type="evidence" value="ECO:0007669"/>
    <property type="project" value="TreeGrafter"/>
</dbReference>
<protein>
    <submittedName>
        <fullName evidence="6">DNA-binding protein</fullName>
    </submittedName>
</protein>
<feature type="region of interest" description="Disordered" evidence="4">
    <location>
        <begin position="64"/>
        <end position="86"/>
    </location>
</feature>
<dbReference type="PROSITE" id="PS50076">
    <property type="entry name" value="DNAJ_2"/>
    <property type="match status" value="1"/>
</dbReference>
<dbReference type="Pfam" id="PF00226">
    <property type="entry name" value="DnaJ"/>
    <property type="match status" value="1"/>
</dbReference>
<keyword evidence="2 6" id="KW-0238">DNA-binding</keyword>
<keyword evidence="3" id="KW-0143">Chaperone</keyword>
<dbReference type="PANTHER" id="PTHR43096">
    <property type="entry name" value="DNAJ HOMOLOG 1, MITOCHONDRIAL-RELATED"/>
    <property type="match status" value="1"/>
</dbReference>
<evidence type="ECO:0000256" key="2">
    <source>
        <dbReference type="ARBA" id="ARBA00023125"/>
    </source>
</evidence>
<dbReference type="CDD" id="cd06257">
    <property type="entry name" value="DnaJ"/>
    <property type="match status" value="1"/>
</dbReference>
<keyword evidence="1" id="KW-0963">Cytoplasm</keyword>
<dbReference type="Pfam" id="PF01556">
    <property type="entry name" value="DnaJ_C"/>
    <property type="match status" value="1"/>
</dbReference>
<dbReference type="CDD" id="cd10747">
    <property type="entry name" value="DnaJ_C"/>
    <property type="match status" value="1"/>
</dbReference>
<dbReference type="InterPro" id="IPR008971">
    <property type="entry name" value="HSP40/DnaJ_pept-bd"/>
</dbReference>
<sequence>MQFKDFYKVMGVAPEAEQDEIKTAYRKLARKYHPDVSKDPQAESKFKEVSEAYEVLRHPERRKEYDQLRRAHEQQEQYGGSSSNQDFGDFFNDIFARASTRGAQYQRADPFSRKGRDIEIELPVFLEDTLETTTKPVKYRVQYEQQGLLKEDIKSLNVKVPAGVTDGERIRLKDQGAPGKGGAASGDLYLQVRLVPHPLFDVEGSNLIITVPLAPWEAALGTKITLPTLSGKIEMTIPAGSQSGKRLRIKGKGLKSKNDQGDLFAILKIVMPDTHTAAMNKLWSRLAKESDFNPRTEWSK</sequence>
<evidence type="ECO:0000313" key="7">
    <source>
        <dbReference type="Proteomes" id="UP000288293"/>
    </source>
</evidence>
<feature type="compositionally biased region" description="Polar residues" evidence="4">
    <location>
        <begin position="76"/>
        <end position="86"/>
    </location>
</feature>
<feature type="domain" description="J" evidence="5">
    <location>
        <begin position="5"/>
        <end position="69"/>
    </location>
</feature>
<dbReference type="FunFam" id="2.60.260.20:FF:000013">
    <property type="entry name" value="DnaJ subfamily B member 11"/>
    <property type="match status" value="1"/>
</dbReference>
<evidence type="ECO:0000259" key="5">
    <source>
        <dbReference type="PROSITE" id="PS50076"/>
    </source>
</evidence>
<dbReference type="GO" id="GO:0005737">
    <property type="term" value="C:cytoplasm"/>
    <property type="evidence" value="ECO:0007669"/>
    <property type="project" value="TreeGrafter"/>
</dbReference>
<evidence type="ECO:0000256" key="3">
    <source>
        <dbReference type="ARBA" id="ARBA00023186"/>
    </source>
</evidence>
<dbReference type="SMART" id="SM00271">
    <property type="entry name" value="DnaJ"/>
    <property type="match status" value="1"/>
</dbReference>
<dbReference type="Proteomes" id="UP000288293">
    <property type="component" value="Unassembled WGS sequence"/>
</dbReference>
<dbReference type="RefSeq" id="WP_126802239.1">
    <property type="nucleotide sequence ID" value="NZ_PIPL01000001.1"/>
</dbReference>
<feature type="compositionally biased region" description="Basic and acidic residues" evidence="4">
    <location>
        <begin position="64"/>
        <end position="75"/>
    </location>
</feature>
<dbReference type="PANTHER" id="PTHR43096:SF52">
    <property type="entry name" value="DNAJ HOMOLOG 1, MITOCHONDRIAL-RELATED"/>
    <property type="match status" value="1"/>
</dbReference>
<evidence type="ECO:0000256" key="1">
    <source>
        <dbReference type="ARBA" id="ARBA00022490"/>
    </source>
</evidence>
<dbReference type="Gene3D" id="2.60.260.20">
    <property type="entry name" value="Urease metallochaperone UreE, N-terminal domain"/>
    <property type="match status" value="2"/>
</dbReference>
<dbReference type="PRINTS" id="PR00625">
    <property type="entry name" value="JDOMAIN"/>
</dbReference>
<evidence type="ECO:0000256" key="4">
    <source>
        <dbReference type="SAM" id="MobiDB-lite"/>
    </source>
</evidence>
<dbReference type="GO" id="GO:0003677">
    <property type="term" value="F:DNA binding"/>
    <property type="evidence" value="ECO:0007669"/>
    <property type="project" value="UniProtKB-KW"/>
</dbReference>
<keyword evidence="7" id="KW-1185">Reference proteome</keyword>
<name>A0A432W647_9GAMM</name>
<dbReference type="EMBL" id="PIPL01000001">
    <property type="protein sequence ID" value="RUO25540.1"/>
    <property type="molecule type" value="Genomic_DNA"/>
</dbReference>
<reference evidence="6 7" key="1">
    <citation type="journal article" date="2011" name="Front. Microbiol.">
        <title>Genomic signatures of strain selection and enhancement in Bacillus atrophaeus var. globigii, a historical biowarfare simulant.</title>
        <authorList>
            <person name="Gibbons H.S."/>
            <person name="Broomall S.M."/>
            <person name="McNew L.A."/>
            <person name="Daligault H."/>
            <person name="Chapman C."/>
            <person name="Bruce D."/>
            <person name="Karavis M."/>
            <person name="Krepps M."/>
            <person name="McGregor P.A."/>
            <person name="Hong C."/>
            <person name="Park K.H."/>
            <person name="Akmal A."/>
            <person name="Feldman A."/>
            <person name="Lin J.S."/>
            <person name="Chang W.E."/>
            <person name="Higgs B.W."/>
            <person name="Demirev P."/>
            <person name="Lindquist J."/>
            <person name="Liem A."/>
            <person name="Fochler E."/>
            <person name="Read T.D."/>
            <person name="Tapia R."/>
            <person name="Johnson S."/>
            <person name="Bishop-Lilly K.A."/>
            <person name="Detter C."/>
            <person name="Han C."/>
            <person name="Sozhamannan S."/>
            <person name="Rosenzweig C.N."/>
            <person name="Skowronski E.W."/>
        </authorList>
    </citation>
    <scope>NUCLEOTIDE SEQUENCE [LARGE SCALE GENOMIC DNA]</scope>
    <source>
        <strain evidence="6 7">MLST1</strain>
    </source>
</reference>
<dbReference type="SUPFAM" id="SSF46565">
    <property type="entry name" value="Chaperone J-domain"/>
    <property type="match status" value="1"/>
</dbReference>
<dbReference type="GO" id="GO:0051082">
    <property type="term" value="F:unfolded protein binding"/>
    <property type="evidence" value="ECO:0007669"/>
    <property type="project" value="InterPro"/>
</dbReference>
<evidence type="ECO:0000313" key="6">
    <source>
        <dbReference type="EMBL" id="RUO25540.1"/>
    </source>
</evidence>
<dbReference type="SUPFAM" id="SSF49493">
    <property type="entry name" value="HSP40/DnaJ peptide-binding domain"/>
    <property type="match status" value="2"/>
</dbReference>